<dbReference type="AlphaFoldDB" id="A0A1M5ZSN4"/>
<sequence>MKKKKIYKHLKQVGEDHLRKLKPHPHFKNNQQVCFPAQSHLHLMFLIEDLIKVSVMALNGIERGGDRPLKEPERSISEVLKHTLDLLPLEEAEFIDKTMALLSEESSNTEQ</sequence>
<gene>
    <name evidence="1" type="ORF">SAMN04487999_3450</name>
</gene>
<dbReference type="OrthoDB" id="1446962at2"/>
<dbReference type="Proteomes" id="UP000184240">
    <property type="component" value="Unassembled WGS sequence"/>
</dbReference>
<dbReference type="STRING" id="573501.SAMN04487999_3450"/>
<protein>
    <submittedName>
        <fullName evidence="1">Uncharacterized protein</fullName>
    </submittedName>
</protein>
<accession>A0A1M5ZSN4</accession>
<name>A0A1M5ZSN4_9FLAO</name>
<evidence type="ECO:0000313" key="1">
    <source>
        <dbReference type="EMBL" id="SHI27224.1"/>
    </source>
</evidence>
<organism evidence="1 2">
    <name type="scientific">Leeuwenhoekiella palythoae</name>
    <dbReference type="NCBI Taxonomy" id="573501"/>
    <lineage>
        <taxon>Bacteria</taxon>
        <taxon>Pseudomonadati</taxon>
        <taxon>Bacteroidota</taxon>
        <taxon>Flavobacteriia</taxon>
        <taxon>Flavobacteriales</taxon>
        <taxon>Flavobacteriaceae</taxon>
        <taxon>Leeuwenhoekiella</taxon>
    </lineage>
</organism>
<proteinExistence type="predicted"/>
<reference evidence="2" key="1">
    <citation type="submission" date="2016-11" db="EMBL/GenBank/DDBJ databases">
        <authorList>
            <person name="Varghese N."/>
            <person name="Submissions S."/>
        </authorList>
    </citation>
    <scope>NUCLEOTIDE SEQUENCE [LARGE SCALE GENOMIC DNA]</scope>
    <source>
        <strain evidence="2">DSM 19859</strain>
    </source>
</reference>
<dbReference type="EMBL" id="FQXT01000011">
    <property type="protein sequence ID" value="SHI27224.1"/>
    <property type="molecule type" value="Genomic_DNA"/>
</dbReference>
<evidence type="ECO:0000313" key="2">
    <source>
        <dbReference type="Proteomes" id="UP000184240"/>
    </source>
</evidence>
<dbReference type="RefSeq" id="WP_072985225.1">
    <property type="nucleotide sequence ID" value="NZ_FQXT01000011.1"/>
</dbReference>